<evidence type="ECO:0000313" key="3">
    <source>
        <dbReference type="Proteomes" id="UP000584642"/>
    </source>
</evidence>
<dbReference type="SUPFAM" id="SSF103642">
    <property type="entry name" value="Sec-C motif"/>
    <property type="match status" value="1"/>
</dbReference>
<organism evidence="2 3">
    <name type="scientific">Azospirillum oleiclasticum</name>
    <dbReference type="NCBI Taxonomy" id="2735135"/>
    <lineage>
        <taxon>Bacteria</taxon>
        <taxon>Pseudomonadati</taxon>
        <taxon>Pseudomonadota</taxon>
        <taxon>Alphaproteobacteria</taxon>
        <taxon>Rhodospirillales</taxon>
        <taxon>Azospirillaceae</taxon>
        <taxon>Azospirillum</taxon>
    </lineage>
</organism>
<dbReference type="Gene3D" id="3.10.450.50">
    <property type="match status" value="1"/>
</dbReference>
<sequence>MTDCPCGSGRAYDDCCGPIIAGAPAPTPDALMRSRYTAYVRRDFDHIERTQLPGDFDRAEAEKAADAVEWLGLDVRKTAVDGDTGIVEFAARFRHTGREALHHELSRFRREDGRWLYVDGDMNPKQPPRRVEKIGRNDPCPCGSGRKHKKCCGA</sequence>
<dbReference type="InterPro" id="IPR048469">
    <property type="entry name" value="YchJ-like_M"/>
</dbReference>
<feature type="domain" description="YchJ-like middle NTF2-like" evidence="1">
    <location>
        <begin position="27"/>
        <end position="120"/>
    </location>
</feature>
<dbReference type="Pfam" id="PF02810">
    <property type="entry name" value="SEC-C"/>
    <property type="match status" value="2"/>
</dbReference>
<dbReference type="PANTHER" id="PTHR33747">
    <property type="entry name" value="UPF0225 PROTEIN SCO1677"/>
    <property type="match status" value="1"/>
</dbReference>
<dbReference type="InterPro" id="IPR032710">
    <property type="entry name" value="NTF2-like_dom_sf"/>
</dbReference>
<comment type="caution">
    <text evidence="2">The sequence shown here is derived from an EMBL/GenBank/DDBJ whole genome shotgun (WGS) entry which is preliminary data.</text>
</comment>
<protein>
    <submittedName>
        <fullName evidence="2">YchJ family protein</fullName>
    </submittedName>
</protein>
<gene>
    <name evidence="2" type="ORF">HND93_09655</name>
</gene>
<dbReference type="EMBL" id="JABFDB010000005">
    <property type="protein sequence ID" value="NYZ19978.1"/>
    <property type="molecule type" value="Genomic_DNA"/>
</dbReference>
<reference evidence="2 3" key="1">
    <citation type="submission" date="2020-05" db="EMBL/GenBank/DDBJ databases">
        <title>Azospirillum oleiclasticum sp. nov, a nitrogen-fixing and heavy crude oil-emulsifying bacterium isolated from the crude oil of Yumen Oilfield.</title>
        <authorList>
            <person name="Wu D."/>
            <person name="Cai M."/>
            <person name="Zhang X."/>
        </authorList>
    </citation>
    <scope>NUCLEOTIDE SEQUENCE [LARGE SCALE GENOMIC DNA]</scope>
    <source>
        <strain evidence="2 3">ROY-1-1-2</strain>
    </source>
</reference>
<proteinExistence type="predicted"/>
<dbReference type="SUPFAM" id="SSF54427">
    <property type="entry name" value="NTF2-like"/>
    <property type="match status" value="1"/>
</dbReference>
<evidence type="ECO:0000259" key="1">
    <source>
        <dbReference type="Pfam" id="PF17775"/>
    </source>
</evidence>
<accession>A0ABX2T6T0</accession>
<name>A0ABX2T6T0_9PROT</name>
<dbReference type="Proteomes" id="UP000584642">
    <property type="component" value="Unassembled WGS sequence"/>
</dbReference>
<dbReference type="InterPro" id="IPR004027">
    <property type="entry name" value="SEC_C_motif"/>
</dbReference>
<dbReference type="PANTHER" id="PTHR33747:SF1">
    <property type="entry name" value="ADENYLATE CYCLASE-ASSOCIATED CAP C-TERMINAL DOMAIN-CONTAINING PROTEIN"/>
    <property type="match status" value="1"/>
</dbReference>
<dbReference type="Pfam" id="PF17775">
    <property type="entry name" value="YchJ_M-like"/>
    <property type="match status" value="1"/>
</dbReference>
<keyword evidence="3" id="KW-1185">Reference proteome</keyword>
<evidence type="ECO:0000313" key="2">
    <source>
        <dbReference type="EMBL" id="NYZ19978.1"/>
    </source>
</evidence>